<keyword evidence="6" id="KW-0812">Transmembrane</keyword>
<dbReference type="RefSeq" id="WP_183566560.1">
    <property type="nucleotide sequence ID" value="NZ_JACHOP010000004.1"/>
</dbReference>
<dbReference type="AlphaFoldDB" id="A0A840ZGY4"/>
<dbReference type="Gene3D" id="1.10.287.950">
    <property type="entry name" value="Methyl-accepting chemotaxis protein"/>
    <property type="match status" value="1"/>
</dbReference>
<comment type="subcellular location">
    <subcellularLocation>
        <location evidence="1">Cell inner membrane</location>
        <topology evidence="1">Multi-pass membrane protein</topology>
    </subcellularLocation>
</comment>
<dbReference type="Pfam" id="PF00015">
    <property type="entry name" value="MCPsignal"/>
    <property type="match status" value="1"/>
</dbReference>
<evidence type="ECO:0000256" key="3">
    <source>
        <dbReference type="ARBA" id="ARBA00023224"/>
    </source>
</evidence>
<proteinExistence type="inferred from homology"/>
<evidence type="ECO:0000256" key="4">
    <source>
        <dbReference type="ARBA" id="ARBA00029447"/>
    </source>
</evidence>
<evidence type="ECO:0000259" key="7">
    <source>
        <dbReference type="PROSITE" id="PS50111"/>
    </source>
</evidence>
<dbReference type="PANTHER" id="PTHR32089">
    <property type="entry name" value="METHYL-ACCEPTING CHEMOTAXIS PROTEIN MCPB"/>
    <property type="match status" value="1"/>
</dbReference>
<dbReference type="PROSITE" id="PS50192">
    <property type="entry name" value="T_SNARE"/>
    <property type="match status" value="1"/>
</dbReference>
<dbReference type="PROSITE" id="PS50885">
    <property type="entry name" value="HAMP"/>
    <property type="match status" value="1"/>
</dbReference>
<dbReference type="GO" id="GO:0007165">
    <property type="term" value="P:signal transduction"/>
    <property type="evidence" value="ECO:0007669"/>
    <property type="project" value="UniProtKB-KW"/>
</dbReference>
<feature type="domain" description="HAMP" evidence="9">
    <location>
        <begin position="307"/>
        <end position="360"/>
    </location>
</feature>
<dbReference type="SUPFAM" id="SSF58104">
    <property type="entry name" value="Methyl-accepting chemotaxis protein (MCP) signaling domain"/>
    <property type="match status" value="1"/>
</dbReference>
<evidence type="ECO:0000256" key="5">
    <source>
        <dbReference type="PROSITE-ProRule" id="PRU00284"/>
    </source>
</evidence>
<keyword evidence="6" id="KW-1133">Transmembrane helix</keyword>
<dbReference type="SMART" id="SM00283">
    <property type="entry name" value="MA"/>
    <property type="match status" value="1"/>
</dbReference>
<evidence type="ECO:0000313" key="10">
    <source>
        <dbReference type="EMBL" id="MBB5756550.1"/>
    </source>
</evidence>
<dbReference type="GO" id="GO:0005886">
    <property type="term" value="C:plasma membrane"/>
    <property type="evidence" value="ECO:0007669"/>
    <property type="project" value="UniProtKB-SubCell"/>
</dbReference>
<dbReference type="PANTHER" id="PTHR32089:SF112">
    <property type="entry name" value="LYSOZYME-LIKE PROTEIN-RELATED"/>
    <property type="match status" value="1"/>
</dbReference>
<name>A0A840ZGY4_9HYPH</name>
<keyword evidence="6" id="KW-0472">Membrane</keyword>
<dbReference type="PROSITE" id="PS50111">
    <property type="entry name" value="CHEMOTAXIS_TRANSDUC_2"/>
    <property type="match status" value="1"/>
</dbReference>
<keyword evidence="2" id="KW-0997">Cell inner membrane</keyword>
<dbReference type="SMART" id="SM00304">
    <property type="entry name" value="HAMP"/>
    <property type="match status" value="1"/>
</dbReference>
<dbReference type="Gene3D" id="2.40.10.220">
    <property type="entry name" value="predicted glycosyltransferase like domains"/>
    <property type="match status" value="1"/>
</dbReference>
<evidence type="ECO:0000256" key="1">
    <source>
        <dbReference type="ARBA" id="ARBA00004429"/>
    </source>
</evidence>
<dbReference type="EMBL" id="JACHOP010000004">
    <property type="protein sequence ID" value="MBB5756550.1"/>
    <property type="molecule type" value="Genomic_DNA"/>
</dbReference>
<dbReference type="Proteomes" id="UP000583454">
    <property type="component" value="Unassembled WGS sequence"/>
</dbReference>
<dbReference type="GO" id="GO:0035438">
    <property type="term" value="F:cyclic-di-GMP binding"/>
    <property type="evidence" value="ECO:0007669"/>
    <property type="project" value="InterPro"/>
</dbReference>
<keyword evidence="11" id="KW-1185">Reference proteome</keyword>
<evidence type="ECO:0000259" key="9">
    <source>
        <dbReference type="PROSITE" id="PS50885"/>
    </source>
</evidence>
<comment type="similarity">
    <text evidence="4">Belongs to the methyl-accepting chemotaxis (MCP) protein family.</text>
</comment>
<dbReference type="Pfam" id="PF00672">
    <property type="entry name" value="HAMP"/>
    <property type="match status" value="1"/>
</dbReference>
<evidence type="ECO:0000259" key="8">
    <source>
        <dbReference type="PROSITE" id="PS50192"/>
    </source>
</evidence>
<gene>
    <name evidence="10" type="ORF">HNR00_001250</name>
</gene>
<dbReference type="Gene3D" id="6.10.340.10">
    <property type="match status" value="1"/>
</dbReference>
<dbReference type="InterPro" id="IPR004089">
    <property type="entry name" value="MCPsignal_dom"/>
</dbReference>
<accession>A0A840ZGY4</accession>
<dbReference type="InterPro" id="IPR000727">
    <property type="entry name" value="T_SNARE_dom"/>
</dbReference>
<protein>
    <submittedName>
        <fullName evidence="10">Methyl-accepting chemotaxis protein</fullName>
    </submittedName>
</protein>
<evidence type="ECO:0000256" key="6">
    <source>
        <dbReference type="SAM" id="Phobius"/>
    </source>
</evidence>
<dbReference type="Pfam" id="PF07238">
    <property type="entry name" value="PilZ"/>
    <property type="match status" value="1"/>
</dbReference>
<evidence type="ECO:0000256" key="2">
    <source>
        <dbReference type="ARBA" id="ARBA00022519"/>
    </source>
</evidence>
<keyword evidence="2" id="KW-1003">Cell membrane</keyword>
<feature type="transmembrane region" description="Helical" evidence="6">
    <location>
        <begin position="280"/>
        <end position="305"/>
    </location>
</feature>
<comment type="caution">
    <text evidence="10">The sequence shown here is derived from an EMBL/GenBank/DDBJ whole genome shotgun (WGS) entry which is preliminary data.</text>
</comment>
<feature type="domain" description="Methyl-accepting transducer" evidence="7">
    <location>
        <begin position="399"/>
        <end position="635"/>
    </location>
</feature>
<dbReference type="InterPro" id="IPR009875">
    <property type="entry name" value="PilZ_domain"/>
</dbReference>
<keyword evidence="3 5" id="KW-0807">Transducer</keyword>
<organism evidence="10 11">
    <name type="scientific">Methylorubrum rhodinum</name>
    <dbReference type="NCBI Taxonomy" id="29428"/>
    <lineage>
        <taxon>Bacteria</taxon>
        <taxon>Pseudomonadati</taxon>
        <taxon>Pseudomonadota</taxon>
        <taxon>Alphaproteobacteria</taxon>
        <taxon>Hyphomicrobiales</taxon>
        <taxon>Methylobacteriaceae</taxon>
        <taxon>Methylorubrum</taxon>
    </lineage>
</organism>
<feature type="domain" description="T-SNARE coiled-coil homology" evidence="8">
    <location>
        <begin position="551"/>
        <end position="613"/>
    </location>
</feature>
<dbReference type="SUPFAM" id="SSF141371">
    <property type="entry name" value="PilZ domain-like"/>
    <property type="match status" value="1"/>
</dbReference>
<dbReference type="InterPro" id="IPR003660">
    <property type="entry name" value="HAMP_dom"/>
</dbReference>
<evidence type="ECO:0000313" key="11">
    <source>
        <dbReference type="Proteomes" id="UP000583454"/>
    </source>
</evidence>
<sequence length="751" mass="79274">MKTILTIRRKLIATVSLFFLPIGLFAALYVQQAMTSVHFADAERLGIAQIRAVWPVMLDAATVASDAALDPRKLQAERATGLALAEANKSAAARDDLGKALSGSDRSSQVAAAHALIDAIGDGSNLLLDPDLDSFYVMDAAVVRLPEMLELSWKLLERARSQEEKTGLSKAEYAATLIDLGKVRASFEVVERSLVKAFAANAGETRQALAQPLADFQDAYKPLFSAADALMQAQEGGRRTPREMVAFRDTMAAAIKASDRLQTASTDELDRLLKVRIESFYSAMLVAGAVGFSVTAMAFLIAWLLSRSVVRALKNLGLRIQVLADQDVTAAVPEAEGGDEIAELARAVVHYRDRTAAQIAAVADADRAVERDAWVAYMTEISDRITSATKHAMTRFQELAGLMGTSTNQVRGHAGSTRRHLDQSVEGLQGSVADIAGVAAAVTELSASIAEIATQATQSNTVVRQAQQQVHAARSLALLLDQASARIGSVTDLISQIAAQTNLLALNATIEAARAGNAGRGFAVVASEVKGLAEQTGRATAEIGQQVEALRAASSDVLAAMGGIDETITAINEAASAIASAVEEQSATTAEIDRTVQASADRTQAAIVDLSSLPAAASETDRLAAELSQFAENLLGEAGAFSTRLEEVVRAISERRSSARLQSRATIRVTIAGKRLEARLEDVSSRGAKVSLPGEELQPESKMTIDFGDGRARRGSVVHAGSDGFGVKLAEADQLDDALIMLLTGKACAAA</sequence>
<reference evidence="10 11" key="1">
    <citation type="submission" date="2020-08" db="EMBL/GenBank/DDBJ databases">
        <title>Genomic Encyclopedia of Type Strains, Phase IV (KMG-IV): sequencing the most valuable type-strain genomes for metagenomic binning, comparative biology and taxonomic classification.</title>
        <authorList>
            <person name="Goeker M."/>
        </authorList>
    </citation>
    <scope>NUCLEOTIDE SEQUENCE [LARGE SCALE GENOMIC DNA]</scope>
    <source>
        <strain evidence="10 11">DSM 2163</strain>
    </source>
</reference>